<reference evidence="8 9" key="1">
    <citation type="journal article" date="2022" name="Nat. Plants">
        <title>Genomes of leafy and leafless Platanthera orchids illuminate the evolution of mycoheterotrophy.</title>
        <authorList>
            <person name="Li M.H."/>
            <person name="Liu K.W."/>
            <person name="Li Z."/>
            <person name="Lu H.C."/>
            <person name="Ye Q.L."/>
            <person name="Zhang D."/>
            <person name="Wang J.Y."/>
            <person name="Li Y.F."/>
            <person name="Zhong Z.M."/>
            <person name="Liu X."/>
            <person name="Yu X."/>
            <person name="Liu D.K."/>
            <person name="Tu X.D."/>
            <person name="Liu B."/>
            <person name="Hao Y."/>
            <person name="Liao X.Y."/>
            <person name="Jiang Y.T."/>
            <person name="Sun W.H."/>
            <person name="Chen J."/>
            <person name="Chen Y.Q."/>
            <person name="Ai Y."/>
            <person name="Zhai J.W."/>
            <person name="Wu S.S."/>
            <person name="Zhou Z."/>
            <person name="Hsiao Y.Y."/>
            <person name="Wu W.L."/>
            <person name="Chen Y.Y."/>
            <person name="Lin Y.F."/>
            <person name="Hsu J.L."/>
            <person name="Li C.Y."/>
            <person name="Wang Z.W."/>
            <person name="Zhao X."/>
            <person name="Zhong W.Y."/>
            <person name="Ma X.K."/>
            <person name="Ma L."/>
            <person name="Huang J."/>
            <person name="Chen G.Z."/>
            <person name="Huang M.Z."/>
            <person name="Huang L."/>
            <person name="Peng D.H."/>
            <person name="Luo Y.B."/>
            <person name="Zou S.Q."/>
            <person name="Chen S.P."/>
            <person name="Lan S."/>
            <person name="Tsai W.C."/>
            <person name="Van de Peer Y."/>
            <person name="Liu Z.J."/>
        </authorList>
    </citation>
    <scope>NUCLEOTIDE SEQUENCE [LARGE SCALE GENOMIC DNA]</scope>
    <source>
        <strain evidence="8">Lor287</strain>
    </source>
</reference>
<keyword evidence="4" id="KW-0479">Metal-binding</keyword>
<sequence length="171" mass="18940">MLLGKRQRRDLKRTTSMTEFSVDFEVSDEPPRPPDQKIPPNLAVVSQPHLATRDPPWGPGSWPAEWFPTMATSVAAWVSPRAPPRRNSLDFTVPETAPFLRSCGLCNRRLAPGRDIFMYRGETAYCSFECRQQQINQDEEQKCSLSSIKDSSPATTSLPESSGAGESVAAA</sequence>
<evidence type="ECO:0000256" key="6">
    <source>
        <dbReference type="SAM" id="MobiDB-lite"/>
    </source>
</evidence>
<dbReference type="EMBL" id="JBBWWQ010000014">
    <property type="protein sequence ID" value="KAK8930506.1"/>
    <property type="molecule type" value="Genomic_DNA"/>
</dbReference>
<evidence type="ECO:0000313" key="9">
    <source>
        <dbReference type="Proteomes" id="UP001418222"/>
    </source>
</evidence>
<dbReference type="PROSITE" id="PS51795">
    <property type="entry name" value="ZF_FLZ"/>
    <property type="match status" value="1"/>
</dbReference>
<dbReference type="AlphaFoldDB" id="A0AAP0G0D0"/>
<dbReference type="PANTHER" id="PTHR33059">
    <property type="entry name" value="FCS-LIKE ZINC FINGER 5"/>
    <property type="match status" value="1"/>
</dbReference>
<feature type="compositionally biased region" description="Basic residues" evidence="6">
    <location>
        <begin position="1"/>
        <end position="11"/>
    </location>
</feature>
<protein>
    <recommendedName>
        <fullName evidence="7">FLZ-type domain-containing protein</fullName>
    </recommendedName>
</protein>
<evidence type="ECO:0000256" key="1">
    <source>
        <dbReference type="ARBA" id="ARBA00004496"/>
    </source>
</evidence>
<keyword evidence="3" id="KW-0963">Cytoplasm</keyword>
<dbReference type="GO" id="GO:0005737">
    <property type="term" value="C:cytoplasm"/>
    <property type="evidence" value="ECO:0007669"/>
    <property type="project" value="UniProtKB-SubCell"/>
</dbReference>
<feature type="domain" description="FLZ-type" evidence="7">
    <location>
        <begin position="98"/>
        <end position="142"/>
    </location>
</feature>
<dbReference type="PANTHER" id="PTHR33059:SF2">
    <property type="entry name" value="OS09G0367900 PROTEIN"/>
    <property type="match status" value="1"/>
</dbReference>
<feature type="compositionally biased region" description="Polar residues" evidence="6">
    <location>
        <begin position="143"/>
        <end position="159"/>
    </location>
</feature>
<comment type="subcellular location">
    <subcellularLocation>
        <location evidence="1">Cytoplasm</location>
    </subcellularLocation>
</comment>
<evidence type="ECO:0000256" key="4">
    <source>
        <dbReference type="ARBA" id="ARBA00022723"/>
    </source>
</evidence>
<feature type="compositionally biased region" description="Low complexity" evidence="6">
    <location>
        <begin position="160"/>
        <end position="171"/>
    </location>
</feature>
<name>A0AAP0G0D0_9ASPA</name>
<feature type="region of interest" description="Disordered" evidence="6">
    <location>
        <begin position="1"/>
        <end position="41"/>
    </location>
</feature>
<evidence type="ECO:0000256" key="3">
    <source>
        <dbReference type="ARBA" id="ARBA00022490"/>
    </source>
</evidence>
<comment type="caution">
    <text evidence="8">The sequence shown here is derived from an EMBL/GenBank/DDBJ whole genome shotgun (WGS) entry which is preliminary data.</text>
</comment>
<evidence type="ECO:0000313" key="8">
    <source>
        <dbReference type="EMBL" id="KAK8930506.1"/>
    </source>
</evidence>
<gene>
    <name evidence="8" type="ORF">KSP39_PZI016622</name>
</gene>
<comment type="similarity">
    <text evidence="2">Belongs to the FLZ family.</text>
</comment>
<keyword evidence="9" id="KW-1185">Reference proteome</keyword>
<proteinExistence type="inferred from homology"/>
<evidence type="ECO:0000256" key="5">
    <source>
        <dbReference type="PROSITE-ProRule" id="PRU01131"/>
    </source>
</evidence>
<accession>A0AAP0G0D0</accession>
<organism evidence="8 9">
    <name type="scientific">Platanthera zijinensis</name>
    <dbReference type="NCBI Taxonomy" id="2320716"/>
    <lineage>
        <taxon>Eukaryota</taxon>
        <taxon>Viridiplantae</taxon>
        <taxon>Streptophyta</taxon>
        <taxon>Embryophyta</taxon>
        <taxon>Tracheophyta</taxon>
        <taxon>Spermatophyta</taxon>
        <taxon>Magnoliopsida</taxon>
        <taxon>Liliopsida</taxon>
        <taxon>Asparagales</taxon>
        <taxon>Orchidaceae</taxon>
        <taxon>Orchidoideae</taxon>
        <taxon>Orchideae</taxon>
        <taxon>Orchidinae</taxon>
        <taxon>Platanthera</taxon>
    </lineage>
</organism>
<feature type="region of interest" description="Disordered" evidence="6">
    <location>
        <begin position="139"/>
        <end position="171"/>
    </location>
</feature>
<dbReference type="Pfam" id="PF04570">
    <property type="entry name" value="zf-FLZ"/>
    <property type="match status" value="1"/>
</dbReference>
<evidence type="ECO:0000259" key="7">
    <source>
        <dbReference type="PROSITE" id="PS51795"/>
    </source>
</evidence>
<dbReference type="InterPro" id="IPR007650">
    <property type="entry name" value="Zf-FLZ_dom"/>
</dbReference>
<dbReference type="GO" id="GO:0046872">
    <property type="term" value="F:metal ion binding"/>
    <property type="evidence" value="ECO:0007669"/>
    <property type="project" value="UniProtKB-KW"/>
</dbReference>
<feature type="zinc finger region" description="FLZ-type" evidence="5">
    <location>
        <begin position="98"/>
        <end position="142"/>
    </location>
</feature>
<evidence type="ECO:0000256" key="2">
    <source>
        <dbReference type="ARBA" id="ARBA00009374"/>
    </source>
</evidence>
<dbReference type="Proteomes" id="UP001418222">
    <property type="component" value="Unassembled WGS sequence"/>
</dbReference>